<accession>A0A8J9UGR9</accession>
<reference evidence="1" key="1">
    <citation type="submission" date="2021-12" db="EMBL/GenBank/DDBJ databases">
        <authorList>
            <person name="Martin H S."/>
        </authorList>
    </citation>
    <scope>NUCLEOTIDE SEQUENCE</scope>
</reference>
<dbReference type="Proteomes" id="UP000838878">
    <property type="component" value="Chromosome 14"/>
</dbReference>
<organism evidence="1 2">
    <name type="scientific">Brenthis ino</name>
    <name type="common">lesser marbled fritillary</name>
    <dbReference type="NCBI Taxonomy" id="405034"/>
    <lineage>
        <taxon>Eukaryota</taxon>
        <taxon>Metazoa</taxon>
        <taxon>Ecdysozoa</taxon>
        <taxon>Arthropoda</taxon>
        <taxon>Hexapoda</taxon>
        <taxon>Insecta</taxon>
        <taxon>Pterygota</taxon>
        <taxon>Neoptera</taxon>
        <taxon>Endopterygota</taxon>
        <taxon>Lepidoptera</taxon>
        <taxon>Glossata</taxon>
        <taxon>Ditrysia</taxon>
        <taxon>Papilionoidea</taxon>
        <taxon>Nymphalidae</taxon>
        <taxon>Heliconiinae</taxon>
        <taxon>Argynnini</taxon>
        <taxon>Brenthis</taxon>
    </lineage>
</organism>
<dbReference type="OrthoDB" id="6493944at2759"/>
<dbReference type="EMBL" id="OV170234">
    <property type="protein sequence ID" value="CAH0719767.1"/>
    <property type="molecule type" value="Genomic_DNA"/>
</dbReference>
<feature type="non-terminal residue" evidence="1">
    <location>
        <position position="171"/>
    </location>
</feature>
<protein>
    <submittedName>
        <fullName evidence="1">Uncharacterized protein</fullName>
    </submittedName>
</protein>
<evidence type="ECO:0000313" key="1">
    <source>
        <dbReference type="EMBL" id="CAH0719767.1"/>
    </source>
</evidence>
<gene>
    <name evidence="1" type="ORF">BINO364_LOCUS6069</name>
</gene>
<name>A0A8J9UGR9_9NEOP</name>
<proteinExistence type="predicted"/>
<sequence length="171" mass="18446">MSSGCNAESGTPGNCGRAARGGAGRAARGYTLCRVLCTVDCSIPKIFNCLSGVVASMYGCTPGGPGFESRVGSSLVIESFCIVSLSNSPELGRWRCFTPCLGEHVKPSVLRLNSHWSCRAVVPPEYESDRNRECTLCLRVHLCTIISPAQLVSLNEIDRRGRSWSGEHHQL</sequence>
<dbReference type="AlphaFoldDB" id="A0A8J9UGR9"/>
<keyword evidence="2" id="KW-1185">Reference proteome</keyword>
<evidence type="ECO:0000313" key="2">
    <source>
        <dbReference type="Proteomes" id="UP000838878"/>
    </source>
</evidence>